<comment type="similarity">
    <text evidence="1">Belongs to the aldo/keto reductase family.</text>
</comment>
<dbReference type="FunFam" id="3.20.20.100:FF:000002">
    <property type="entry name" value="2,5-diketo-D-gluconic acid reductase A"/>
    <property type="match status" value="1"/>
</dbReference>
<proteinExistence type="inferred from homology"/>
<dbReference type="InterPro" id="IPR023210">
    <property type="entry name" value="NADP_OxRdtase_dom"/>
</dbReference>
<organism evidence="6 7">
    <name type="scientific">Papiliotrema laurentii</name>
    <name type="common">Cryptococcus laurentii</name>
    <dbReference type="NCBI Taxonomy" id="5418"/>
    <lineage>
        <taxon>Eukaryota</taxon>
        <taxon>Fungi</taxon>
        <taxon>Dikarya</taxon>
        <taxon>Basidiomycota</taxon>
        <taxon>Agaricomycotina</taxon>
        <taxon>Tremellomycetes</taxon>
        <taxon>Tremellales</taxon>
        <taxon>Rhynchogastremaceae</taxon>
        <taxon>Papiliotrema</taxon>
    </lineage>
</organism>
<dbReference type="InterPro" id="IPR018170">
    <property type="entry name" value="Aldo/ket_reductase_CS"/>
</dbReference>
<dbReference type="AlphaFoldDB" id="A0AAD9FIW1"/>
<evidence type="ECO:0000313" key="7">
    <source>
        <dbReference type="Proteomes" id="UP001182556"/>
    </source>
</evidence>
<gene>
    <name evidence="6" type="ORF">DB88DRAFT_501694</name>
</gene>
<evidence type="ECO:0000256" key="2">
    <source>
        <dbReference type="ARBA" id="ARBA00022857"/>
    </source>
</evidence>
<dbReference type="CDD" id="cd19120">
    <property type="entry name" value="AKR_AKR3C2-3"/>
    <property type="match status" value="1"/>
</dbReference>
<dbReference type="Pfam" id="PF00248">
    <property type="entry name" value="Aldo_ket_red"/>
    <property type="match status" value="1"/>
</dbReference>
<name>A0AAD9FIW1_PAPLA</name>
<evidence type="ECO:0000259" key="5">
    <source>
        <dbReference type="Pfam" id="PF00248"/>
    </source>
</evidence>
<dbReference type="GO" id="GO:0016652">
    <property type="term" value="F:oxidoreductase activity, acting on NAD(P)H as acceptor"/>
    <property type="evidence" value="ECO:0007669"/>
    <property type="project" value="InterPro"/>
</dbReference>
<dbReference type="PRINTS" id="PR00069">
    <property type="entry name" value="ALDKETRDTASE"/>
</dbReference>
<keyword evidence="7" id="KW-1185">Reference proteome</keyword>
<dbReference type="SUPFAM" id="SSF51430">
    <property type="entry name" value="NAD(P)-linked oxidoreductase"/>
    <property type="match status" value="1"/>
</dbReference>
<dbReference type="Gene3D" id="3.20.20.100">
    <property type="entry name" value="NADP-dependent oxidoreductase domain"/>
    <property type="match status" value="1"/>
</dbReference>
<dbReference type="Proteomes" id="UP001182556">
    <property type="component" value="Unassembled WGS sequence"/>
</dbReference>
<feature type="region of interest" description="Disordered" evidence="4">
    <location>
        <begin position="1"/>
        <end position="27"/>
    </location>
</feature>
<dbReference type="InterPro" id="IPR036812">
    <property type="entry name" value="NAD(P)_OxRdtase_dom_sf"/>
</dbReference>
<dbReference type="InterPro" id="IPR044494">
    <property type="entry name" value="AKR3C2/3"/>
</dbReference>
<protein>
    <submittedName>
        <fullName evidence="6">NADP-dependent oxidoreductase domain-containing protein</fullName>
    </submittedName>
</protein>
<evidence type="ECO:0000256" key="3">
    <source>
        <dbReference type="ARBA" id="ARBA00023002"/>
    </source>
</evidence>
<accession>A0AAD9FIW1</accession>
<keyword evidence="3" id="KW-0560">Oxidoreductase</keyword>
<evidence type="ECO:0000256" key="4">
    <source>
        <dbReference type="SAM" id="MobiDB-lite"/>
    </source>
</evidence>
<reference evidence="6" key="1">
    <citation type="submission" date="2023-02" db="EMBL/GenBank/DDBJ databases">
        <title>Identification and recombinant expression of a fungal hydrolase from Papiliotrema laurentii that hydrolyzes apple cutin and clears colloidal polyester polyurethane.</title>
        <authorList>
            <consortium name="DOE Joint Genome Institute"/>
            <person name="Roman V.A."/>
            <person name="Bojanowski C."/>
            <person name="Crable B.R."/>
            <person name="Wagner D.N."/>
            <person name="Hung C.S."/>
            <person name="Nadeau L.J."/>
            <person name="Schratz L."/>
            <person name="Haridas S."/>
            <person name="Pangilinan J."/>
            <person name="Lipzen A."/>
            <person name="Na H."/>
            <person name="Yan M."/>
            <person name="Ng V."/>
            <person name="Grigoriev I.V."/>
            <person name="Spatafora J.W."/>
            <person name="Barlow D."/>
            <person name="Biffinger J."/>
            <person name="Kelley-Loughnane N."/>
            <person name="Varaljay V.A."/>
            <person name="Crookes-Goodson W.J."/>
        </authorList>
    </citation>
    <scope>NUCLEOTIDE SEQUENCE</scope>
    <source>
        <strain evidence="6">5307AH</strain>
    </source>
</reference>
<dbReference type="GO" id="GO:0016616">
    <property type="term" value="F:oxidoreductase activity, acting on the CH-OH group of donors, NAD or NADP as acceptor"/>
    <property type="evidence" value="ECO:0007669"/>
    <property type="project" value="UniProtKB-ARBA"/>
</dbReference>
<dbReference type="EMBL" id="JAODAN010000012">
    <property type="protein sequence ID" value="KAK1920965.1"/>
    <property type="molecule type" value="Genomic_DNA"/>
</dbReference>
<dbReference type="PANTHER" id="PTHR43827:SF3">
    <property type="entry name" value="NADP-DEPENDENT OXIDOREDUCTASE DOMAIN-CONTAINING PROTEIN"/>
    <property type="match status" value="1"/>
</dbReference>
<comment type="caution">
    <text evidence="6">The sequence shown here is derived from an EMBL/GenBank/DDBJ whole genome shotgun (WGS) entry which is preliminary data.</text>
</comment>
<dbReference type="InterPro" id="IPR020471">
    <property type="entry name" value="AKR"/>
</dbReference>
<feature type="domain" description="NADP-dependent oxidoreductase" evidence="5">
    <location>
        <begin position="92"/>
        <end position="261"/>
    </location>
</feature>
<evidence type="ECO:0000313" key="6">
    <source>
        <dbReference type="EMBL" id="KAK1920965.1"/>
    </source>
</evidence>
<dbReference type="PROSITE" id="PS00062">
    <property type="entry name" value="ALDOKETO_REDUCTASE_2"/>
    <property type="match status" value="1"/>
</dbReference>
<keyword evidence="2" id="KW-0521">NADP</keyword>
<sequence length="355" mass="39684">MEDGCTGNRSFLPAGFRPGTSRSHRHECHNPRNATGCMTLLYKTHRITPSRLFRAYTITVNMSAQTNTRVKLNDGASIPVVGFGAGTALFGKENVQVIKKALSTGYRYLDGAQMYKNSESIGTALKESGVKRDDVFILTKLGKDGASSDEIEPRRVLQEELKKLQTDHVDLFLIHNPFYVGDRGLAGTWAVMEELVKEGLTRSIGVSNFREEDLLELEKTWKIKPAVNQIEFHPYLFHAANVQRLLALQKKHDIKVQSYGPQTPLFRVPGGPVDPVAERVAKEQGLTPGQVLLLWAHQYTGGVVVTTSRDDGRQQEQLDAFKHSLTQEQVDAISEAGRGKFYRHFMAVVWDHAKP</sequence>
<dbReference type="PANTHER" id="PTHR43827">
    <property type="entry name" value="2,5-DIKETO-D-GLUCONIC ACID REDUCTASE"/>
    <property type="match status" value="1"/>
</dbReference>
<evidence type="ECO:0000256" key="1">
    <source>
        <dbReference type="ARBA" id="ARBA00007905"/>
    </source>
</evidence>